<reference evidence="3" key="2">
    <citation type="journal article" date="2024" name="Environ. Microbiol.">
        <title>Genome analysis and description of Tunturibacter gen. nov. expands the diversity of Terriglobia in tundra soils.</title>
        <authorList>
            <person name="Messyasz A."/>
            <person name="Mannisto M.K."/>
            <person name="Kerkhof L.J."/>
            <person name="Haggblom M.M."/>
        </authorList>
    </citation>
    <scope>NUCLEOTIDE SEQUENCE</scope>
    <source>
        <strain evidence="3">X5P6</strain>
    </source>
</reference>
<evidence type="ECO:0000256" key="2">
    <source>
        <dbReference type="SAM" id="SignalP"/>
    </source>
</evidence>
<evidence type="ECO:0000256" key="1">
    <source>
        <dbReference type="SAM" id="MobiDB-lite"/>
    </source>
</evidence>
<dbReference type="Pfam" id="PF11737">
    <property type="entry name" value="DUF3300"/>
    <property type="match status" value="1"/>
</dbReference>
<accession>A0AAU7ZTZ5</accession>
<feature type="region of interest" description="Disordered" evidence="1">
    <location>
        <begin position="404"/>
        <end position="473"/>
    </location>
</feature>
<dbReference type="KEGG" id="tpsc:RBB77_05790"/>
<keyword evidence="2" id="KW-0732">Signal</keyword>
<dbReference type="EMBL" id="CP132942">
    <property type="protein sequence ID" value="XCB34402.1"/>
    <property type="molecule type" value="Genomic_DNA"/>
</dbReference>
<protein>
    <submittedName>
        <fullName evidence="3">DUF3300 domain-containing protein</fullName>
    </submittedName>
</protein>
<dbReference type="AlphaFoldDB" id="A0AAU7ZTZ5"/>
<feature type="chain" id="PRO_5043616557" evidence="2">
    <location>
        <begin position="27"/>
        <end position="473"/>
    </location>
</feature>
<sequence>MIRNFLKQLLSATLSFLLVINAVPFAAQGQEPAQAPAANGYSGQGTPLSADDLGKLVAPIALYPDALVAQILGAATFPDQVAAAAGWLQQNKSLTGTALTQAVDKEQWDPSVKALTQFPTVLDNLAGNLSWTSGLGEAYHTQAADVMTAIQTLRAQAKAAGNLKSGSQITVVQQSPQTIVIQPTNPQVVYVPQYNPTVVYGTPYVTPGYSTAAVVTTGLLAFGAGIAVGMAINNSGWGYSYWNCNWHGGAVVYRSNTYYGNNAWHGGYYGSSATAYGPNGVARAGNAYNPSTGTYARGASTTTAYGTQKVGQAYNPNTGAYAATHQASNAYGNYGSSVVSKNGSTAYTQHQTTAQGSVGTVQTSNGGKGVAASGAYGNNVAAGQAANGNKYAAANGNVYKNTGSGWNQTQGTPKTPSSYSGANSAAARGYGSQERSGGSPAFGGGGGGGWASRQESARGSVSRGGGGGWGGRR</sequence>
<name>A0AAU7ZTZ5_9BACT</name>
<evidence type="ECO:0000313" key="3">
    <source>
        <dbReference type="EMBL" id="XCB34402.1"/>
    </source>
</evidence>
<dbReference type="InterPro" id="IPR021728">
    <property type="entry name" value="DUF3300"/>
</dbReference>
<feature type="compositionally biased region" description="Polar residues" evidence="1">
    <location>
        <begin position="404"/>
        <end position="423"/>
    </location>
</feature>
<gene>
    <name evidence="3" type="ORF">RBB77_05790</name>
</gene>
<feature type="compositionally biased region" description="Gly residues" evidence="1">
    <location>
        <begin position="440"/>
        <end position="450"/>
    </location>
</feature>
<proteinExistence type="predicted"/>
<dbReference type="RefSeq" id="WP_353065510.1">
    <property type="nucleotide sequence ID" value="NZ_CP132942.1"/>
</dbReference>
<reference evidence="3" key="1">
    <citation type="submission" date="2023-08" db="EMBL/GenBank/DDBJ databases">
        <authorList>
            <person name="Messyasz A."/>
            <person name="Mannisto M.K."/>
            <person name="Kerkhof L.J."/>
            <person name="Haggblom M."/>
        </authorList>
    </citation>
    <scope>NUCLEOTIDE SEQUENCE</scope>
    <source>
        <strain evidence="3">X5P6</strain>
    </source>
</reference>
<dbReference type="PANTHER" id="PTHR40269:SF1">
    <property type="entry name" value="OUTER MEMBRANE PROTEIN"/>
    <property type="match status" value="1"/>
</dbReference>
<feature type="signal peptide" evidence="2">
    <location>
        <begin position="1"/>
        <end position="26"/>
    </location>
</feature>
<feature type="compositionally biased region" description="Gly residues" evidence="1">
    <location>
        <begin position="462"/>
        <end position="473"/>
    </location>
</feature>
<organism evidence="3">
    <name type="scientific">Tunturiibacter psychrotolerans</name>
    <dbReference type="NCBI Taxonomy" id="3069686"/>
    <lineage>
        <taxon>Bacteria</taxon>
        <taxon>Pseudomonadati</taxon>
        <taxon>Acidobacteriota</taxon>
        <taxon>Terriglobia</taxon>
        <taxon>Terriglobales</taxon>
        <taxon>Acidobacteriaceae</taxon>
        <taxon>Tunturiibacter</taxon>
    </lineage>
</organism>
<dbReference type="PANTHER" id="PTHR40269">
    <property type="entry name" value="OUTER MEMBRANE PROTEIN-RELATED"/>
    <property type="match status" value="1"/>
</dbReference>